<dbReference type="CDD" id="cd19787">
    <property type="entry name" value="Bbox2_TRIM50-like"/>
    <property type="match status" value="1"/>
</dbReference>
<sequence length="494" mass="55678">MARKMSLADLEEQLLCPICLEVFREPLMLQCGHSFCQPCTLSLRGEGQEGQFPCPVCRQPVPRGPPAPNVTLARLIEVLRSRGEAEPTPESCPAHHNPLSLFCELDREVICGLCGTIGAHRQHRLTPVPAVHCRMKEELSVLLTNIQQCQRNLEEQCSKLINNKSRVAAEVDVYKWVVRKEFQELHRYIDEEKATFLGSIEGKAAQLISSIEAQVKQTSDALQRLREMQSSLEALGNENQLDFVRVSLSHLSRSELPSLHPGDGTFSPVSFKPCFHQDDIKMTVWKRLHRRVLPAPEALKLDPVTAHPLLELSKGDTVVQCGLSQRRDSNPKRFNSSNCILTSKGFSCGRHYWEVIVGTRNHWRLGVIRGTVSRKGKLSKCPESGVWLIGLKDGKVYEAFSSPRVPLPLTARPRRIGLFLHYERGQLSFYNADSPDELSPIYTFQAEFQGQLYPIVDLCWPERGSYSPPIILPTPAASRHPWAPHPAPREQTEE</sequence>
<evidence type="ECO:0000256" key="7">
    <source>
        <dbReference type="ARBA" id="ARBA00022786"/>
    </source>
</evidence>
<dbReference type="SUPFAM" id="SSF57845">
    <property type="entry name" value="B-box zinc-binding domain"/>
    <property type="match status" value="1"/>
</dbReference>
<evidence type="ECO:0000256" key="3">
    <source>
        <dbReference type="ARBA" id="ARBA00012483"/>
    </source>
</evidence>
<proteinExistence type="inferred from homology"/>
<dbReference type="PROSITE" id="PS50119">
    <property type="entry name" value="ZF_BBOX"/>
    <property type="match status" value="1"/>
</dbReference>
<dbReference type="InterPro" id="IPR043136">
    <property type="entry name" value="B30.2/SPRY_sf"/>
</dbReference>
<evidence type="ECO:0000256" key="2">
    <source>
        <dbReference type="ARBA" id="ARBA00008518"/>
    </source>
</evidence>
<dbReference type="InterPro" id="IPR000315">
    <property type="entry name" value="Znf_B-box"/>
</dbReference>
<keyword evidence="8" id="KW-0862">Zinc</keyword>
<accession>A0A7L0Y0D4</accession>
<organism evidence="14 15">
    <name type="scientific">Tyrannus savana</name>
    <name type="common">Fork-tailed flycatcher</name>
    <name type="synonym">Muscivora tyrannus</name>
    <dbReference type="NCBI Taxonomy" id="137541"/>
    <lineage>
        <taxon>Eukaryota</taxon>
        <taxon>Metazoa</taxon>
        <taxon>Chordata</taxon>
        <taxon>Craniata</taxon>
        <taxon>Vertebrata</taxon>
        <taxon>Euteleostomi</taxon>
        <taxon>Archelosauria</taxon>
        <taxon>Archosauria</taxon>
        <taxon>Dinosauria</taxon>
        <taxon>Saurischia</taxon>
        <taxon>Theropoda</taxon>
        <taxon>Coelurosauria</taxon>
        <taxon>Aves</taxon>
        <taxon>Neognathae</taxon>
        <taxon>Neoaves</taxon>
        <taxon>Telluraves</taxon>
        <taxon>Australaves</taxon>
        <taxon>Passeriformes</taxon>
        <taxon>Tyrannidae</taxon>
        <taxon>Tyrannus</taxon>
    </lineage>
</organism>
<dbReference type="Gene3D" id="2.60.120.920">
    <property type="match status" value="1"/>
</dbReference>
<feature type="domain" description="B30.2/SPRY" evidence="13">
    <location>
        <begin position="279"/>
        <end position="476"/>
    </location>
</feature>
<dbReference type="EC" id="2.3.2.27" evidence="3"/>
<feature type="non-terminal residue" evidence="14">
    <location>
        <position position="494"/>
    </location>
</feature>
<evidence type="ECO:0000313" key="14">
    <source>
        <dbReference type="EMBL" id="NXM07643.1"/>
    </source>
</evidence>
<dbReference type="SUPFAM" id="SSF49899">
    <property type="entry name" value="Concanavalin A-like lectins/glucanases"/>
    <property type="match status" value="1"/>
</dbReference>
<evidence type="ECO:0000259" key="13">
    <source>
        <dbReference type="PROSITE" id="PS50188"/>
    </source>
</evidence>
<protein>
    <recommendedName>
        <fullName evidence="3">RING-type E3 ubiquitin transferase</fullName>
        <ecNumber evidence="3">2.3.2.27</ecNumber>
    </recommendedName>
</protein>
<dbReference type="Pfam" id="PF13765">
    <property type="entry name" value="PRY"/>
    <property type="match status" value="1"/>
</dbReference>
<dbReference type="SMART" id="SM00449">
    <property type="entry name" value="SPRY"/>
    <property type="match status" value="1"/>
</dbReference>
<gene>
    <name evidence="14" type="primary">Trim50</name>
    <name evidence="14" type="ORF">TYRSAV_R01066</name>
</gene>
<dbReference type="FunFam" id="2.60.120.920:FF:000027">
    <property type="entry name" value="E3 ubiquitin-protein ligase TRIM50"/>
    <property type="match status" value="1"/>
</dbReference>
<evidence type="ECO:0000256" key="9">
    <source>
        <dbReference type="ARBA" id="ARBA00023054"/>
    </source>
</evidence>
<comment type="catalytic activity">
    <reaction evidence="1">
        <text>S-ubiquitinyl-[E2 ubiquitin-conjugating enzyme]-L-cysteine + [acceptor protein]-L-lysine = [E2 ubiquitin-conjugating enzyme]-L-cysteine + N(6)-ubiquitinyl-[acceptor protein]-L-lysine.</text>
        <dbReference type="EC" id="2.3.2.27"/>
    </reaction>
</comment>
<evidence type="ECO:0000256" key="5">
    <source>
        <dbReference type="ARBA" id="ARBA00022723"/>
    </source>
</evidence>
<dbReference type="EMBL" id="VXAW01011621">
    <property type="protein sequence ID" value="NXM07643.1"/>
    <property type="molecule type" value="Genomic_DNA"/>
</dbReference>
<dbReference type="Gene3D" id="3.30.160.60">
    <property type="entry name" value="Classic Zinc Finger"/>
    <property type="match status" value="1"/>
</dbReference>
<dbReference type="InterPro" id="IPR001870">
    <property type="entry name" value="B30.2/SPRY"/>
</dbReference>
<keyword evidence="5" id="KW-0479">Metal-binding</keyword>
<dbReference type="SMART" id="SM00336">
    <property type="entry name" value="BBOX"/>
    <property type="match status" value="1"/>
</dbReference>
<dbReference type="Gene3D" id="3.30.40.10">
    <property type="entry name" value="Zinc/RING finger domain, C3HC4 (zinc finger)"/>
    <property type="match status" value="1"/>
</dbReference>
<evidence type="ECO:0000256" key="4">
    <source>
        <dbReference type="ARBA" id="ARBA00022679"/>
    </source>
</evidence>
<keyword evidence="6 10" id="KW-0863">Zinc-finger</keyword>
<dbReference type="SMART" id="SM00184">
    <property type="entry name" value="RING"/>
    <property type="match status" value="1"/>
</dbReference>
<evidence type="ECO:0000256" key="10">
    <source>
        <dbReference type="PROSITE-ProRule" id="PRU00024"/>
    </source>
</evidence>
<dbReference type="Pfam" id="PF00643">
    <property type="entry name" value="zf-B_box"/>
    <property type="match status" value="1"/>
</dbReference>
<evidence type="ECO:0000259" key="11">
    <source>
        <dbReference type="PROSITE" id="PS50089"/>
    </source>
</evidence>
<dbReference type="InterPro" id="IPR003877">
    <property type="entry name" value="SPRY_dom"/>
</dbReference>
<keyword evidence="14" id="KW-0436">Ligase</keyword>
<feature type="domain" description="B box-type" evidence="12">
    <location>
        <begin position="87"/>
        <end position="128"/>
    </location>
</feature>
<dbReference type="InterPro" id="IPR001841">
    <property type="entry name" value="Znf_RING"/>
</dbReference>
<dbReference type="PRINTS" id="PR01407">
    <property type="entry name" value="BUTYPHLNCDUF"/>
</dbReference>
<reference evidence="14 15" key="1">
    <citation type="submission" date="2019-09" db="EMBL/GenBank/DDBJ databases">
        <title>Bird 10,000 Genomes (B10K) Project - Family phase.</title>
        <authorList>
            <person name="Zhang G."/>
        </authorList>
    </citation>
    <scope>NUCLEOTIDE SEQUENCE [LARGE SCALE GENOMIC DNA]</scope>
    <source>
        <strain evidence="14">B10K-DU-001-37</strain>
        <tissue evidence="14">Muscle</tissue>
    </source>
</reference>
<dbReference type="Pfam" id="PF13445">
    <property type="entry name" value="zf-RING_UBOX"/>
    <property type="match status" value="1"/>
</dbReference>
<dbReference type="InterPro" id="IPR006574">
    <property type="entry name" value="PRY"/>
</dbReference>
<dbReference type="PANTHER" id="PTHR24103">
    <property type="entry name" value="E3 UBIQUITIN-PROTEIN LIGASE TRIM"/>
    <property type="match status" value="1"/>
</dbReference>
<dbReference type="InterPro" id="IPR003879">
    <property type="entry name" value="Butyrophylin_SPRY"/>
</dbReference>
<keyword evidence="15" id="KW-1185">Reference proteome</keyword>
<dbReference type="InterPro" id="IPR027370">
    <property type="entry name" value="Znf-RING_euk"/>
</dbReference>
<dbReference type="Pfam" id="PF00622">
    <property type="entry name" value="SPRY"/>
    <property type="match status" value="1"/>
</dbReference>
<evidence type="ECO:0000256" key="8">
    <source>
        <dbReference type="ARBA" id="ARBA00022833"/>
    </source>
</evidence>
<keyword evidence="7" id="KW-0833">Ubl conjugation pathway</keyword>
<keyword evidence="4" id="KW-0808">Transferase</keyword>
<evidence type="ECO:0000259" key="12">
    <source>
        <dbReference type="PROSITE" id="PS50119"/>
    </source>
</evidence>
<name>A0A7L0Y0D4_TYRSA</name>
<dbReference type="GO" id="GO:0008270">
    <property type="term" value="F:zinc ion binding"/>
    <property type="evidence" value="ECO:0007669"/>
    <property type="project" value="UniProtKB-KW"/>
</dbReference>
<dbReference type="GO" id="GO:0061630">
    <property type="term" value="F:ubiquitin protein ligase activity"/>
    <property type="evidence" value="ECO:0007669"/>
    <property type="project" value="UniProtKB-EC"/>
</dbReference>
<dbReference type="SMART" id="SM00589">
    <property type="entry name" value="PRY"/>
    <property type="match status" value="1"/>
</dbReference>
<comment type="similarity">
    <text evidence="2">Belongs to the TRIM/RBCC family.</text>
</comment>
<dbReference type="AlphaFoldDB" id="A0A7L0Y0D4"/>
<dbReference type="SUPFAM" id="SSF57850">
    <property type="entry name" value="RING/U-box"/>
    <property type="match status" value="1"/>
</dbReference>
<dbReference type="InterPro" id="IPR050143">
    <property type="entry name" value="TRIM/RBCC"/>
</dbReference>
<dbReference type="Proteomes" id="UP000537779">
    <property type="component" value="Unassembled WGS sequence"/>
</dbReference>
<keyword evidence="9" id="KW-0175">Coiled coil</keyword>
<evidence type="ECO:0000256" key="1">
    <source>
        <dbReference type="ARBA" id="ARBA00000900"/>
    </source>
</evidence>
<feature type="domain" description="RING-type" evidence="11">
    <location>
        <begin position="16"/>
        <end position="58"/>
    </location>
</feature>
<feature type="non-terminal residue" evidence="14">
    <location>
        <position position="1"/>
    </location>
</feature>
<evidence type="ECO:0000313" key="15">
    <source>
        <dbReference type="Proteomes" id="UP000537779"/>
    </source>
</evidence>
<dbReference type="InterPro" id="IPR013320">
    <property type="entry name" value="ConA-like_dom_sf"/>
</dbReference>
<comment type="caution">
    <text evidence="14">The sequence shown here is derived from an EMBL/GenBank/DDBJ whole genome shotgun (WGS) entry which is preliminary data.</text>
</comment>
<dbReference type="PROSITE" id="PS50188">
    <property type="entry name" value="B302_SPRY"/>
    <property type="match status" value="1"/>
</dbReference>
<evidence type="ECO:0000256" key="6">
    <source>
        <dbReference type="ARBA" id="ARBA00022771"/>
    </source>
</evidence>
<dbReference type="PROSITE" id="PS50089">
    <property type="entry name" value="ZF_RING_2"/>
    <property type="match status" value="1"/>
</dbReference>
<dbReference type="GO" id="GO:0016874">
    <property type="term" value="F:ligase activity"/>
    <property type="evidence" value="ECO:0007669"/>
    <property type="project" value="UniProtKB-KW"/>
</dbReference>
<dbReference type="InterPro" id="IPR013083">
    <property type="entry name" value="Znf_RING/FYVE/PHD"/>
</dbReference>